<gene>
    <name evidence="3" type="ORF">P154DRAFT_527363</name>
</gene>
<feature type="region of interest" description="Disordered" evidence="1">
    <location>
        <begin position="21"/>
        <end position="48"/>
    </location>
</feature>
<proteinExistence type="predicted"/>
<dbReference type="Pfam" id="PF24864">
    <property type="entry name" value="DUF7730"/>
    <property type="match status" value="1"/>
</dbReference>
<evidence type="ECO:0000313" key="3">
    <source>
        <dbReference type="EMBL" id="KAF1993995.1"/>
    </source>
</evidence>
<dbReference type="PANTHER" id="PTHR38790">
    <property type="entry name" value="2EXR DOMAIN-CONTAINING PROTEIN-RELATED"/>
    <property type="match status" value="1"/>
</dbReference>
<feature type="domain" description="DUF7730" evidence="2">
    <location>
        <begin position="43"/>
        <end position="217"/>
    </location>
</feature>
<dbReference type="Proteomes" id="UP000799779">
    <property type="component" value="Unassembled WGS sequence"/>
</dbReference>
<keyword evidence="4" id="KW-1185">Reference proteome</keyword>
<evidence type="ECO:0000259" key="2">
    <source>
        <dbReference type="Pfam" id="PF24864"/>
    </source>
</evidence>
<dbReference type="InterPro" id="IPR056632">
    <property type="entry name" value="DUF7730"/>
</dbReference>
<name>A0A6A5W4B7_9PLEO</name>
<organism evidence="3 4">
    <name type="scientific">Amniculicola lignicola CBS 123094</name>
    <dbReference type="NCBI Taxonomy" id="1392246"/>
    <lineage>
        <taxon>Eukaryota</taxon>
        <taxon>Fungi</taxon>
        <taxon>Dikarya</taxon>
        <taxon>Ascomycota</taxon>
        <taxon>Pezizomycotina</taxon>
        <taxon>Dothideomycetes</taxon>
        <taxon>Pleosporomycetidae</taxon>
        <taxon>Pleosporales</taxon>
        <taxon>Amniculicolaceae</taxon>
        <taxon>Amniculicola</taxon>
    </lineage>
</organism>
<reference evidence="3" key="1">
    <citation type="journal article" date="2020" name="Stud. Mycol.">
        <title>101 Dothideomycetes genomes: a test case for predicting lifestyles and emergence of pathogens.</title>
        <authorList>
            <person name="Haridas S."/>
            <person name="Albert R."/>
            <person name="Binder M."/>
            <person name="Bloem J."/>
            <person name="Labutti K."/>
            <person name="Salamov A."/>
            <person name="Andreopoulos B."/>
            <person name="Baker S."/>
            <person name="Barry K."/>
            <person name="Bills G."/>
            <person name="Bluhm B."/>
            <person name="Cannon C."/>
            <person name="Castanera R."/>
            <person name="Culley D."/>
            <person name="Daum C."/>
            <person name="Ezra D."/>
            <person name="Gonzalez J."/>
            <person name="Henrissat B."/>
            <person name="Kuo A."/>
            <person name="Liang C."/>
            <person name="Lipzen A."/>
            <person name="Lutzoni F."/>
            <person name="Magnuson J."/>
            <person name="Mondo S."/>
            <person name="Nolan M."/>
            <person name="Ohm R."/>
            <person name="Pangilinan J."/>
            <person name="Park H.-J."/>
            <person name="Ramirez L."/>
            <person name="Alfaro M."/>
            <person name="Sun H."/>
            <person name="Tritt A."/>
            <person name="Yoshinaga Y."/>
            <person name="Zwiers L.-H."/>
            <person name="Turgeon B."/>
            <person name="Goodwin S."/>
            <person name="Spatafora J."/>
            <person name="Crous P."/>
            <person name="Grigoriev I."/>
        </authorList>
    </citation>
    <scope>NUCLEOTIDE SEQUENCE</scope>
    <source>
        <strain evidence="3">CBS 123094</strain>
    </source>
</reference>
<dbReference type="OrthoDB" id="2951834at2759"/>
<accession>A0A6A5W4B7</accession>
<protein>
    <recommendedName>
        <fullName evidence="2">DUF7730 domain-containing protein</fullName>
    </recommendedName>
</protein>
<dbReference type="EMBL" id="ML977676">
    <property type="protein sequence ID" value="KAF1993995.1"/>
    <property type="molecule type" value="Genomic_DNA"/>
</dbReference>
<dbReference type="AlphaFoldDB" id="A0A6A5W4B7"/>
<evidence type="ECO:0000256" key="1">
    <source>
        <dbReference type="SAM" id="MobiDB-lite"/>
    </source>
</evidence>
<sequence length="300" mass="35286">MPIFSCLSLAKRIKKEPRTPLYYDKSAPSHPRIPYNPQSKQTHPQSQSPFFSTLPAEIRLAIYSYAFQQHSHFCVRRSRKGIYFKPCHPEHSDGTEYLNNLNTCWHNRYADIYSISFITPSVFLGCGRMYEEAVDHFYSTRTFYLEMPMDIVTLHDNINMQLLCRISSLRLTFCSTFAQPRSEHNHTQRANGLSILNQMPNLQKLSILLNDRCWGEFYHLQTTQYWNNNPATLSPPNWAYWRQDMRTGFGIKQSLPYLEWVKDIKCREEVDVMIIGVQYQDAVLKPCRRMVLKDGEFVDC</sequence>
<evidence type="ECO:0000313" key="4">
    <source>
        <dbReference type="Proteomes" id="UP000799779"/>
    </source>
</evidence>
<feature type="compositionally biased region" description="Polar residues" evidence="1">
    <location>
        <begin position="36"/>
        <end position="48"/>
    </location>
</feature>